<evidence type="ECO:0000313" key="4">
    <source>
        <dbReference type="Proteomes" id="UP001499924"/>
    </source>
</evidence>
<dbReference type="SUPFAM" id="SSF53098">
    <property type="entry name" value="Ribonuclease H-like"/>
    <property type="match status" value="1"/>
</dbReference>
<evidence type="ECO:0000259" key="2">
    <source>
        <dbReference type="PROSITE" id="PS50994"/>
    </source>
</evidence>
<dbReference type="InterPro" id="IPR050900">
    <property type="entry name" value="Transposase_IS3/IS150/IS904"/>
</dbReference>
<organism evidence="3 4">
    <name type="scientific">Blastococcus jejuensis</name>
    <dbReference type="NCBI Taxonomy" id="351224"/>
    <lineage>
        <taxon>Bacteria</taxon>
        <taxon>Bacillati</taxon>
        <taxon>Actinomycetota</taxon>
        <taxon>Actinomycetes</taxon>
        <taxon>Geodermatophilales</taxon>
        <taxon>Geodermatophilaceae</taxon>
        <taxon>Blastococcus</taxon>
    </lineage>
</organism>
<gene>
    <name evidence="3" type="ORF">GCM10010531_45070</name>
</gene>
<dbReference type="InterPro" id="IPR048020">
    <property type="entry name" value="Transpos_IS3"/>
</dbReference>
<dbReference type="Gene3D" id="3.30.420.10">
    <property type="entry name" value="Ribonuclease H-like superfamily/Ribonuclease H"/>
    <property type="match status" value="1"/>
</dbReference>
<dbReference type="PANTHER" id="PTHR46889">
    <property type="entry name" value="TRANSPOSASE INSF FOR INSERTION SEQUENCE IS3B-RELATED"/>
    <property type="match status" value="1"/>
</dbReference>
<proteinExistence type="predicted"/>
<dbReference type="Pfam" id="PF13333">
    <property type="entry name" value="rve_2"/>
    <property type="match status" value="1"/>
</dbReference>
<dbReference type="Pfam" id="PF00665">
    <property type="entry name" value="rve"/>
    <property type="match status" value="1"/>
</dbReference>
<keyword evidence="4" id="KW-1185">Reference proteome</keyword>
<feature type="domain" description="Integrase catalytic" evidence="2">
    <location>
        <begin position="26"/>
        <end position="204"/>
    </location>
</feature>
<reference evidence="4" key="1">
    <citation type="journal article" date="2019" name="Int. J. Syst. Evol. Microbiol.">
        <title>The Global Catalogue of Microorganisms (GCM) 10K type strain sequencing project: providing services to taxonomists for standard genome sequencing and annotation.</title>
        <authorList>
            <consortium name="The Broad Institute Genomics Platform"/>
            <consortium name="The Broad Institute Genome Sequencing Center for Infectious Disease"/>
            <person name="Wu L."/>
            <person name="Ma J."/>
        </authorList>
    </citation>
    <scope>NUCLEOTIDE SEQUENCE [LARGE SCALE GENOMIC DNA]</scope>
    <source>
        <strain evidence="4">JCM 15614</strain>
    </source>
</reference>
<protein>
    <recommendedName>
        <fullName evidence="2">Integrase catalytic domain-containing protein</fullName>
    </recommendedName>
</protein>
<evidence type="ECO:0000256" key="1">
    <source>
        <dbReference type="SAM" id="MobiDB-lite"/>
    </source>
</evidence>
<dbReference type="NCBIfam" id="NF033516">
    <property type="entry name" value="transpos_IS3"/>
    <property type="match status" value="1"/>
</dbReference>
<dbReference type="EMBL" id="BAAAVV010000029">
    <property type="protein sequence ID" value="GAA3185957.1"/>
    <property type="molecule type" value="Genomic_DNA"/>
</dbReference>
<dbReference type="InterPro" id="IPR012337">
    <property type="entry name" value="RNaseH-like_sf"/>
</dbReference>
<accession>A0ABP6PW13</accession>
<name>A0ABP6PW13_9ACTN</name>
<evidence type="ECO:0000313" key="3">
    <source>
        <dbReference type="EMBL" id="GAA3185957.1"/>
    </source>
</evidence>
<dbReference type="Proteomes" id="UP001499924">
    <property type="component" value="Unassembled WGS sequence"/>
</dbReference>
<dbReference type="PANTHER" id="PTHR46889:SF4">
    <property type="entry name" value="TRANSPOSASE INSO FOR INSERTION SEQUENCE ELEMENT IS911B-RELATED"/>
    <property type="match status" value="1"/>
</dbReference>
<dbReference type="PROSITE" id="PS50994">
    <property type="entry name" value="INTEGRASE"/>
    <property type="match status" value="1"/>
</dbReference>
<dbReference type="InterPro" id="IPR036397">
    <property type="entry name" value="RNaseH_sf"/>
</dbReference>
<feature type="region of interest" description="Disordered" evidence="1">
    <location>
        <begin position="12"/>
        <end position="34"/>
    </location>
</feature>
<sequence>MARLMRLHDLRARRGPIKSRPRSAPPARRPDVGDRVKRQFSALAADRLWFTDLTAIRTGEGFLRAAVVLDAHTREVISWATDGHETPKTPIRALVDAVRMRRPTAGCIIHSDRGYQFTAHDWHDVAAKHGLLVSIGERKSALDNAAMESWFASFKNEDIYPNGPIKTKAEARSRLFDYIWDYNNHRLHSALGYRSPISYAKLAA</sequence>
<comment type="caution">
    <text evidence="3">The sequence shown here is derived from an EMBL/GenBank/DDBJ whole genome shotgun (WGS) entry which is preliminary data.</text>
</comment>
<dbReference type="InterPro" id="IPR001584">
    <property type="entry name" value="Integrase_cat-core"/>
</dbReference>